<dbReference type="Proteomes" id="UP000251889">
    <property type="component" value="Unassembled WGS sequence"/>
</dbReference>
<proteinExistence type="predicted"/>
<reference evidence="2 3" key="1">
    <citation type="submission" date="2018-06" db="EMBL/GenBank/DDBJ databases">
        <title>Chryseolinea flavus sp. nov., a member of the phylum Bacteroidetes isolated from soil.</title>
        <authorList>
            <person name="Li Y."/>
            <person name="Wang J."/>
        </authorList>
    </citation>
    <scope>NUCLEOTIDE SEQUENCE [LARGE SCALE GENOMIC DNA]</scope>
    <source>
        <strain evidence="2 3">SDU1-6</strain>
    </source>
</reference>
<dbReference type="EMBL" id="QMFY01000014">
    <property type="protein sequence ID" value="RAV98885.1"/>
    <property type="molecule type" value="Genomic_DNA"/>
</dbReference>
<evidence type="ECO:0000313" key="2">
    <source>
        <dbReference type="EMBL" id="RAV98885.1"/>
    </source>
</evidence>
<gene>
    <name evidence="2" type="ORF">DQQ10_21525</name>
</gene>
<name>A0A364XXA3_9BACT</name>
<evidence type="ECO:0000313" key="3">
    <source>
        <dbReference type="Proteomes" id="UP000251889"/>
    </source>
</evidence>
<keyword evidence="3" id="KW-1185">Reference proteome</keyword>
<sequence length="488" mass="53158">MVFVVLSASAQVPDSLRNSTPSLDSLVNPKSQQLDSIQQSFYGQADHLKASYKTKMDSLDASRTKITSKLDSLRSLNVNTDKVTHELDSIDTKRKATIAALDKKMTALKEKASKGVADLGLPNELQSKGVIVTQKMEDFQLPVKDLNIPELSLSDNPLKNLDGFNTTASSPVGEIGNVPDLNGLGKVGELGGELGKVEELGKLTEGLGDIKELTGAVGDVNNLPGTLEGKAAEAAGLPATPDAKSLMGDMGDVPQMPANGTEAKEMATQQVQQAVNHFAGKEQVLQEAMDKMAKLKKKYSSLNSLSDIPKRRPNEMRGKALIERIIPSLTLQVHGRGEYVLVDFNAAAGYRFNGKLTAGLGWNHRVAYSKKRDGFSALPRVYGIRSFAAYKIGKGFSPRVEFEMMNAPVPPIIQRTSGDYSDRQWVAGAFVGIKKDYRFFGKVRGTSMVMFRLFNPDRKSPYADVLNIRTGFEFPMKKKVRAARGNNS</sequence>
<protein>
    <submittedName>
        <fullName evidence="2">Uncharacterized protein</fullName>
    </submittedName>
</protein>
<feature type="coiled-coil region" evidence="1">
    <location>
        <begin position="278"/>
        <end position="305"/>
    </location>
</feature>
<keyword evidence="1" id="KW-0175">Coiled coil</keyword>
<accession>A0A364XXA3</accession>
<evidence type="ECO:0000256" key="1">
    <source>
        <dbReference type="SAM" id="Coils"/>
    </source>
</evidence>
<comment type="caution">
    <text evidence="2">The sequence shown here is derived from an EMBL/GenBank/DDBJ whole genome shotgun (WGS) entry which is preliminary data.</text>
</comment>
<organism evidence="2 3">
    <name type="scientific">Pseudochryseolinea flava</name>
    <dbReference type="NCBI Taxonomy" id="2059302"/>
    <lineage>
        <taxon>Bacteria</taxon>
        <taxon>Pseudomonadati</taxon>
        <taxon>Bacteroidota</taxon>
        <taxon>Cytophagia</taxon>
        <taxon>Cytophagales</taxon>
        <taxon>Fulvivirgaceae</taxon>
        <taxon>Pseudochryseolinea</taxon>
    </lineage>
</organism>
<dbReference type="AlphaFoldDB" id="A0A364XXA3"/>